<comment type="caution">
    <text evidence="4">The sequence shown here is derived from an EMBL/GenBank/DDBJ whole genome shotgun (WGS) entry which is preliminary data.</text>
</comment>
<reference evidence="4 5" key="1">
    <citation type="journal article" date="2014" name="Genome Announc.">
        <title>Draft Genome Sequence of Commensalibacter papalotli MX01, a Symbiont Identified from the Guts of Overwintering Monarch Butterflies.</title>
        <authorList>
            <person name="Servin-Garciduenas L.E."/>
            <person name="Sanchez-Quinto A."/>
            <person name="Martinez-Romero E."/>
        </authorList>
    </citation>
    <scope>NUCLEOTIDE SEQUENCE [LARGE SCALE GENOMIC DNA]</scope>
    <source>
        <strain evidence="5">MX-MONARCH01</strain>
    </source>
</reference>
<dbReference type="AlphaFoldDB" id="W7E0M4"/>
<gene>
    <name evidence="4" type="ORF">COMX_02410</name>
</gene>
<dbReference type="Proteomes" id="UP000019250">
    <property type="component" value="Unassembled WGS sequence"/>
</dbReference>
<dbReference type="InterPro" id="IPR052906">
    <property type="entry name" value="Type_IV_Methyl-Rstrct_Enzyme"/>
</dbReference>
<evidence type="ECO:0000313" key="4">
    <source>
        <dbReference type="EMBL" id="EUK18564.1"/>
    </source>
</evidence>
<accession>W7E0M4</accession>
<dbReference type="GO" id="GO:0009307">
    <property type="term" value="P:DNA restriction-modification system"/>
    <property type="evidence" value="ECO:0007669"/>
    <property type="project" value="InterPro"/>
</dbReference>
<keyword evidence="1" id="KW-1133">Transmembrane helix</keyword>
<feature type="domain" description="Restriction endonuclease type IV Mrr" evidence="3">
    <location>
        <begin position="329"/>
        <end position="434"/>
    </location>
</feature>
<dbReference type="InterPro" id="IPR011856">
    <property type="entry name" value="tRNA_endonuc-like_dom_sf"/>
</dbReference>
<dbReference type="Gene3D" id="3.40.1350.10">
    <property type="match status" value="1"/>
</dbReference>
<dbReference type="GO" id="GO:0003677">
    <property type="term" value="F:DNA binding"/>
    <property type="evidence" value="ECO:0007669"/>
    <property type="project" value="InterPro"/>
</dbReference>
<dbReference type="EMBL" id="ATSX01000001">
    <property type="protein sequence ID" value="EUK18564.1"/>
    <property type="molecule type" value="Genomic_DNA"/>
</dbReference>
<proteinExistence type="predicted"/>
<evidence type="ECO:0000256" key="1">
    <source>
        <dbReference type="SAM" id="Phobius"/>
    </source>
</evidence>
<name>W7E0M4_9PROT</name>
<feature type="transmembrane region" description="Helical" evidence="1">
    <location>
        <begin position="192"/>
        <end position="217"/>
    </location>
</feature>
<keyword evidence="1" id="KW-0472">Membrane</keyword>
<evidence type="ECO:0000259" key="3">
    <source>
        <dbReference type="Pfam" id="PF04471"/>
    </source>
</evidence>
<dbReference type="eggNOG" id="COG1787">
    <property type="taxonomic scope" value="Bacteria"/>
</dbReference>
<dbReference type="PANTHER" id="PTHR30015">
    <property type="entry name" value="MRR RESTRICTION SYSTEM PROTEIN"/>
    <property type="match status" value="1"/>
</dbReference>
<dbReference type="SUPFAM" id="SSF52980">
    <property type="entry name" value="Restriction endonuclease-like"/>
    <property type="match status" value="1"/>
</dbReference>
<dbReference type="InterPro" id="IPR007560">
    <property type="entry name" value="Restrct_endonuc_IV_Mrr"/>
</dbReference>
<dbReference type="STRING" id="1208583.COMX_02410"/>
<keyword evidence="5" id="KW-1185">Reference proteome</keyword>
<feature type="signal peptide" evidence="2">
    <location>
        <begin position="1"/>
        <end position="24"/>
    </location>
</feature>
<sequence>MKFKFYSIFLTLSGLCFFIVPRFATSQMIADTSIWRSSVNTKPQQITISGKDKLFTINLFISPKKQSILQISYQENNDTLQDIRSLNFTLGKQVFILKKQIKDIRNQAKFGTSLETSQVQILIQNLITQNKAYITQDREYIAFSLKGCNSIISSLLQYLDKNPMPELQVFFDKVNSPTLTSWLNLSLQENKLLYGMGLVVFLLLFGRHLFKCIAYFYKKRRNRYRLNKAYKIATDQIEQNASILYIKRDQLLYKDAYGSLIEDKWIQEVNRFIRTKIKPILTENHLLEYYPQIHKNTIKKILSVAKYPPRTQKTFFKSYKKTKIEYSPTMDPFDYEAYCAELLRLKGWDADVTTASGDQGADVIAVKNGITFIIQCKLYSKPVGNKAVQEVNAAKIFYHAHYAAVVSNAAYTISARQLAASTEVTLLHHETLQKFAQTLT</sequence>
<keyword evidence="1" id="KW-0812">Transmembrane</keyword>
<dbReference type="PANTHER" id="PTHR30015:SF6">
    <property type="entry name" value="SLL1429 PROTEIN"/>
    <property type="match status" value="1"/>
</dbReference>
<organism evidence="4 5">
    <name type="scientific">Commensalibacter papalotli</name>
    <name type="common">ex Servin-Garciduenas et al. 2014</name>
    <dbReference type="NCBI Taxonomy" id="1208583"/>
    <lineage>
        <taxon>Bacteria</taxon>
        <taxon>Pseudomonadati</taxon>
        <taxon>Pseudomonadota</taxon>
        <taxon>Alphaproteobacteria</taxon>
        <taxon>Acetobacterales</taxon>
        <taxon>Acetobacteraceae</taxon>
    </lineage>
</organism>
<evidence type="ECO:0000313" key="5">
    <source>
        <dbReference type="Proteomes" id="UP000019250"/>
    </source>
</evidence>
<dbReference type="PATRIC" id="fig|1208583.4.peg.484"/>
<dbReference type="GO" id="GO:0015666">
    <property type="term" value="F:restriction endodeoxyribonuclease activity"/>
    <property type="evidence" value="ECO:0007669"/>
    <property type="project" value="TreeGrafter"/>
</dbReference>
<evidence type="ECO:0000256" key="2">
    <source>
        <dbReference type="SAM" id="SignalP"/>
    </source>
</evidence>
<dbReference type="Pfam" id="PF04471">
    <property type="entry name" value="Mrr_cat"/>
    <property type="match status" value="1"/>
</dbReference>
<feature type="chain" id="PRO_5004893418" description="Restriction endonuclease type IV Mrr domain-containing protein" evidence="2">
    <location>
        <begin position="25"/>
        <end position="440"/>
    </location>
</feature>
<protein>
    <recommendedName>
        <fullName evidence="3">Restriction endonuclease type IV Mrr domain-containing protein</fullName>
    </recommendedName>
</protein>
<keyword evidence="2" id="KW-0732">Signal</keyword>
<dbReference type="InterPro" id="IPR011335">
    <property type="entry name" value="Restrct_endonuc-II-like"/>
</dbReference>